<keyword evidence="16" id="KW-1185">Reference proteome</keyword>
<comment type="catalytic activity">
    <reaction evidence="11">
        <text>(1,4-alpha-D-galacturonosyl)n+m + H2O = (1,4-alpha-D-galacturonosyl)n + (1,4-alpha-D-galacturonosyl)m.</text>
        <dbReference type="EC" id="3.2.1.15"/>
    </reaction>
</comment>
<keyword evidence="9 13" id="KW-0326">Glycosidase</keyword>
<dbReference type="GO" id="GO:0004650">
    <property type="term" value="F:polygalacturonase activity"/>
    <property type="evidence" value="ECO:0007669"/>
    <property type="project" value="UniProtKB-EC"/>
</dbReference>
<evidence type="ECO:0000313" key="16">
    <source>
        <dbReference type="Proteomes" id="UP000016935"/>
    </source>
</evidence>
<gene>
    <name evidence="15" type="ORF">SETTUDRAFT_90155</name>
</gene>
<dbReference type="EMBL" id="KB908703">
    <property type="protein sequence ID" value="EOA84997.1"/>
    <property type="molecule type" value="Genomic_DNA"/>
</dbReference>
<comment type="subcellular location">
    <subcellularLocation>
        <location evidence="1">Secreted</location>
    </subcellularLocation>
</comment>
<proteinExistence type="inferred from homology"/>
<evidence type="ECO:0000256" key="11">
    <source>
        <dbReference type="ARBA" id="ARBA00034074"/>
    </source>
</evidence>
<dbReference type="eggNOG" id="ENOG502SHAF">
    <property type="taxonomic scope" value="Eukaryota"/>
</dbReference>
<comment type="similarity">
    <text evidence="2 13">Belongs to the glycosyl hydrolase 28 family.</text>
</comment>
<dbReference type="InterPro" id="IPR050434">
    <property type="entry name" value="Glycosyl_hydrlase_28"/>
</dbReference>
<dbReference type="SMART" id="SM00710">
    <property type="entry name" value="PbH1"/>
    <property type="match status" value="5"/>
</dbReference>
<evidence type="ECO:0000256" key="2">
    <source>
        <dbReference type="ARBA" id="ARBA00008834"/>
    </source>
</evidence>
<feature type="chain" id="PRO_5004354088" description="endo-polygalacturonase" evidence="14">
    <location>
        <begin position="20"/>
        <end position="392"/>
    </location>
</feature>
<evidence type="ECO:0000256" key="9">
    <source>
        <dbReference type="ARBA" id="ARBA00023295"/>
    </source>
</evidence>
<evidence type="ECO:0000256" key="7">
    <source>
        <dbReference type="ARBA" id="ARBA00022801"/>
    </source>
</evidence>
<dbReference type="PANTHER" id="PTHR31884:SF1">
    <property type="entry name" value="POLYGALACTURONASE"/>
    <property type="match status" value="1"/>
</dbReference>
<evidence type="ECO:0000313" key="15">
    <source>
        <dbReference type="EMBL" id="EOA84997.1"/>
    </source>
</evidence>
<protein>
    <recommendedName>
        <fullName evidence="3">endo-polygalacturonase</fullName>
        <ecNumber evidence="3">3.2.1.15</ecNumber>
    </recommendedName>
</protein>
<reference evidence="15 16" key="1">
    <citation type="journal article" date="2012" name="PLoS Pathog.">
        <title>Diverse lifestyles and strategies of plant pathogenesis encoded in the genomes of eighteen Dothideomycetes fungi.</title>
        <authorList>
            <person name="Ohm R.A."/>
            <person name="Feau N."/>
            <person name="Henrissat B."/>
            <person name="Schoch C.L."/>
            <person name="Horwitz B.A."/>
            <person name="Barry K.W."/>
            <person name="Condon B.J."/>
            <person name="Copeland A.C."/>
            <person name="Dhillon B."/>
            <person name="Glaser F."/>
            <person name="Hesse C.N."/>
            <person name="Kosti I."/>
            <person name="LaButti K."/>
            <person name="Lindquist E.A."/>
            <person name="Lucas S."/>
            <person name="Salamov A.A."/>
            <person name="Bradshaw R.E."/>
            <person name="Ciuffetti L."/>
            <person name="Hamelin R.C."/>
            <person name="Kema G.H.J."/>
            <person name="Lawrence C."/>
            <person name="Scott J.A."/>
            <person name="Spatafora J.W."/>
            <person name="Turgeon B.G."/>
            <person name="de Wit P.J.G.M."/>
            <person name="Zhong S."/>
            <person name="Goodwin S.B."/>
            <person name="Grigoriev I.V."/>
        </authorList>
    </citation>
    <scope>NUCLEOTIDE SEQUENCE [LARGE SCALE GENOMIC DNA]</scope>
    <source>
        <strain evidence="16">28A</strain>
    </source>
</reference>
<dbReference type="AlphaFoldDB" id="R0K9R9"/>
<dbReference type="HOGENOM" id="CLU_040116_0_0_1"/>
<evidence type="ECO:0000256" key="4">
    <source>
        <dbReference type="ARBA" id="ARBA00022525"/>
    </source>
</evidence>
<accession>R0K9R9</accession>
<dbReference type="OrthoDB" id="1546079at2759"/>
<dbReference type="InterPro" id="IPR000743">
    <property type="entry name" value="Glyco_hydro_28"/>
</dbReference>
<evidence type="ECO:0000256" key="6">
    <source>
        <dbReference type="ARBA" id="ARBA00022737"/>
    </source>
</evidence>
<evidence type="ECO:0000256" key="13">
    <source>
        <dbReference type="RuleBase" id="RU361169"/>
    </source>
</evidence>
<dbReference type="SUPFAM" id="SSF51126">
    <property type="entry name" value="Pectin lyase-like"/>
    <property type="match status" value="1"/>
</dbReference>
<evidence type="ECO:0000256" key="10">
    <source>
        <dbReference type="ARBA" id="ARBA00023316"/>
    </source>
</evidence>
<dbReference type="Pfam" id="PF00295">
    <property type="entry name" value="Glyco_hydro_28"/>
    <property type="match status" value="1"/>
</dbReference>
<keyword evidence="6" id="KW-0677">Repeat</keyword>
<dbReference type="GO" id="GO:0005576">
    <property type="term" value="C:extracellular region"/>
    <property type="evidence" value="ECO:0007669"/>
    <property type="project" value="UniProtKB-SubCell"/>
</dbReference>
<dbReference type="Gene3D" id="2.160.20.10">
    <property type="entry name" value="Single-stranded right-handed beta-helix, Pectin lyase-like"/>
    <property type="match status" value="1"/>
</dbReference>
<dbReference type="InterPro" id="IPR012334">
    <property type="entry name" value="Pectin_lyas_fold"/>
</dbReference>
<keyword evidence="8" id="KW-1015">Disulfide bond</keyword>
<evidence type="ECO:0000256" key="8">
    <source>
        <dbReference type="ARBA" id="ARBA00023157"/>
    </source>
</evidence>
<dbReference type="PROSITE" id="PS00502">
    <property type="entry name" value="POLYGALACTURONASE"/>
    <property type="match status" value="1"/>
</dbReference>
<evidence type="ECO:0000256" key="14">
    <source>
        <dbReference type="SAM" id="SignalP"/>
    </source>
</evidence>
<dbReference type="STRING" id="671987.R0K9R9"/>
<evidence type="ECO:0000256" key="3">
    <source>
        <dbReference type="ARBA" id="ARBA00012736"/>
    </source>
</evidence>
<keyword evidence="7 13" id="KW-0378">Hydrolase</keyword>
<evidence type="ECO:0000256" key="5">
    <source>
        <dbReference type="ARBA" id="ARBA00022729"/>
    </source>
</evidence>
<dbReference type="GO" id="GO:0045490">
    <property type="term" value="P:pectin catabolic process"/>
    <property type="evidence" value="ECO:0007669"/>
    <property type="project" value="TreeGrafter"/>
</dbReference>
<dbReference type="InterPro" id="IPR011050">
    <property type="entry name" value="Pectin_lyase_fold/virulence"/>
</dbReference>
<evidence type="ECO:0000256" key="12">
    <source>
        <dbReference type="PROSITE-ProRule" id="PRU10052"/>
    </source>
</evidence>
<dbReference type="EC" id="3.2.1.15" evidence="3"/>
<feature type="signal peptide" evidence="14">
    <location>
        <begin position="1"/>
        <end position="19"/>
    </location>
</feature>
<sequence>MPALRFSLLFSALAIFATAVPEGFAYRSPAEANRRRGDCVFSGAINVTSVATQLSVCQSLTINNVTVPAGKTLDLTGLADGTTVTFQGRTTWSVRKGFAGPLLTIGGKNIVVTGAAGAILDGQGPEYWDGLGSNGNSSKPKFLTAQGLIGASSINNLYLLNTPVQAVSINHCNGLTISHMTIDNSASDDLPLNKSGHNTDGFDIASSSSNIVIDSAIVHNQDDCVAINSGTNITFQNGQCIGGHGLSVGSVGHARTAASNTVRHVRFLNTSVTNSANGLRVKSFFDGTGIIDSVTYRDITLAGIAKYGILIEQNYDGGDLSKTHAPGAGVPLTALTIENITGTGAVASTGTNVAIACANCTQWSWNNVSVTGGKAFSCIGMSSDVPPGVCAS</sequence>
<dbReference type="GeneID" id="19405821"/>
<dbReference type="GO" id="GO:0071555">
    <property type="term" value="P:cell wall organization"/>
    <property type="evidence" value="ECO:0007669"/>
    <property type="project" value="UniProtKB-KW"/>
</dbReference>
<dbReference type="PANTHER" id="PTHR31884">
    <property type="entry name" value="POLYGALACTURONASE"/>
    <property type="match status" value="1"/>
</dbReference>
<keyword evidence="5 14" id="KW-0732">Signal</keyword>
<feature type="active site" evidence="12">
    <location>
        <position position="244"/>
    </location>
</feature>
<reference evidence="15 16" key="2">
    <citation type="journal article" date="2013" name="PLoS Genet.">
        <title>Comparative genome structure, secondary metabolite, and effector coding capacity across Cochliobolus pathogens.</title>
        <authorList>
            <person name="Condon B.J."/>
            <person name="Leng Y."/>
            <person name="Wu D."/>
            <person name="Bushley K.E."/>
            <person name="Ohm R.A."/>
            <person name="Otillar R."/>
            <person name="Martin J."/>
            <person name="Schackwitz W."/>
            <person name="Grimwood J."/>
            <person name="MohdZainudin N."/>
            <person name="Xue C."/>
            <person name="Wang R."/>
            <person name="Manning V.A."/>
            <person name="Dhillon B."/>
            <person name="Tu Z.J."/>
            <person name="Steffenson B.J."/>
            <person name="Salamov A."/>
            <person name="Sun H."/>
            <person name="Lowry S."/>
            <person name="LaButti K."/>
            <person name="Han J."/>
            <person name="Copeland A."/>
            <person name="Lindquist E."/>
            <person name="Barry K."/>
            <person name="Schmutz J."/>
            <person name="Baker S.E."/>
            <person name="Ciuffetti L.M."/>
            <person name="Grigoriev I.V."/>
            <person name="Zhong S."/>
            <person name="Turgeon B.G."/>
        </authorList>
    </citation>
    <scope>NUCLEOTIDE SEQUENCE [LARGE SCALE GENOMIC DNA]</scope>
    <source>
        <strain evidence="16">28A</strain>
    </source>
</reference>
<dbReference type="RefSeq" id="XP_008027493.1">
    <property type="nucleotide sequence ID" value="XM_008029302.1"/>
</dbReference>
<dbReference type="Proteomes" id="UP000016935">
    <property type="component" value="Unassembled WGS sequence"/>
</dbReference>
<name>R0K9R9_EXST2</name>
<dbReference type="InterPro" id="IPR006626">
    <property type="entry name" value="PbH1"/>
</dbReference>
<evidence type="ECO:0000256" key="1">
    <source>
        <dbReference type="ARBA" id="ARBA00004613"/>
    </source>
</evidence>
<organism evidence="15 16">
    <name type="scientific">Exserohilum turcicum (strain 28A)</name>
    <name type="common">Northern leaf blight fungus</name>
    <name type="synonym">Setosphaeria turcica</name>
    <dbReference type="NCBI Taxonomy" id="671987"/>
    <lineage>
        <taxon>Eukaryota</taxon>
        <taxon>Fungi</taxon>
        <taxon>Dikarya</taxon>
        <taxon>Ascomycota</taxon>
        <taxon>Pezizomycotina</taxon>
        <taxon>Dothideomycetes</taxon>
        <taxon>Pleosporomycetidae</taxon>
        <taxon>Pleosporales</taxon>
        <taxon>Pleosporineae</taxon>
        <taxon>Pleosporaceae</taxon>
        <taxon>Exserohilum</taxon>
    </lineage>
</organism>
<keyword evidence="10" id="KW-0961">Cell wall biogenesis/degradation</keyword>
<keyword evidence="4" id="KW-0964">Secreted</keyword>